<dbReference type="SUPFAM" id="SSF56672">
    <property type="entry name" value="DNA/RNA polymerases"/>
    <property type="match status" value="1"/>
</dbReference>
<comment type="caution">
    <text evidence="1">The sequence shown here is derived from an EMBL/GenBank/DDBJ whole genome shotgun (WGS) entry which is preliminary data.</text>
</comment>
<dbReference type="GO" id="GO:0071897">
    <property type="term" value="P:DNA biosynthetic process"/>
    <property type="evidence" value="ECO:0007669"/>
    <property type="project" value="UniProtKB-ARBA"/>
</dbReference>
<sequence length="132" mass="13992">MVAESAAPVAAVGAEPAAVIEPASAPQGCARLSASVAPFSQESPASATVDHFSAADCIVDALRSINTPVRVNQSYYISNFDPNVNDIETLCEEVDRTGFSINLKKCSFLSTKIEYLGRTISQGQVRPSEQKV</sequence>
<evidence type="ECO:0000313" key="2">
    <source>
        <dbReference type="Proteomes" id="UP001153954"/>
    </source>
</evidence>
<dbReference type="AlphaFoldDB" id="A0AAU9UR37"/>
<dbReference type="InterPro" id="IPR043128">
    <property type="entry name" value="Rev_trsase/Diguanyl_cyclase"/>
</dbReference>
<name>A0AAU9UR37_EUPED</name>
<evidence type="ECO:0000313" key="1">
    <source>
        <dbReference type="EMBL" id="CAH2100305.1"/>
    </source>
</evidence>
<keyword evidence="2" id="KW-1185">Reference proteome</keyword>
<protein>
    <recommendedName>
        <fullName evidence="3">Reverse transcriptase domain-containing protein</fullName>
    </recommendedName>
</protein>
<evidence type="ECO:0008006" key="3">
    <source>
        <dbReference type="Google" id="ProtNLM"/>
    </source>
</evidence>
<dbReference type="InterPro" id="IPR043502">
    <property type="entry name" value="DNA/RNA_pol_sf"/>
</dbReference>
<accession>A0AAU9UR37</accession>
<dbReference type="Gene3D" id="3.30.70.270">
    <property type="match status" value="1"/>
</dbReference>
<gene>
    <name evidence="1" type="ORF">EEDITHA_LOCUS15188</name>
</gene>
<dbReference type="EMBL" id="CAKOGL010000022">
    <property type="protein sequence ID" value="CAH2100305.1"/>
    <property type="molecule type" value="Genomic_DNA"/>
</dbReference>
<dbReference type="Proteomes" id="UP001153954">
    <property type="component" value="Unassembled WGS sequence"/>
</dbReference>
<proteinExistence type="predicted"/>
<organism evidence="1 2">
    <name type="scientific">Euphydryas editha</name>
    <name type="common">Edith's checkerspot</name>
    <dbReference type="NCBI Taxonomy" id="104508"/>
    <lineage>
        <taxon>Eukaryota</taxon>
        <taxon>Metazoa</taxon>
        <taxon>Ecdysozoa</taxon>
        <taxon>Arthropoda</taxon>
        <taxon>Hexapoda</taxon>
        <taxon>Insecta</taxon>
        <taxon>Pterygota</taxon>
        <taxon>Neoptera</taxon>
        <taxon>Endopterygota</taxon>
        <taxon>Lepidoptera</taxon>
        <taxon>Glossata</taxon>
        <taxon>Ditrysia</taxon>
        <taxon>Papilionoidea</taxon>
        <taxon>Nymphalidae</taxon>
        <taxon>Nymphalinae</taxon>
        <taxon>Euphydryas</taxon>
    </lineage>
</organism>
<reference evidence="1" key="1">
    <citation type="submission" date="2022-03" db="EMBL/GenBank/DDBJ databases">
        <authorList>
            <person name="Tunstrom K."/>
        </authorList>
    </citation>
    <scope>NUCLEOTIDE SEQUENCE</scope>
</reference>